<evidence type="ECO:0000313" key="4">
    <source>
        <dbReference type="Proteomes" id="UP000278006"/>
    </source>
</evidence>
<dbReference type="AlphaFoldDB" id="A0A3M6QRS2"/>
<dbReference type="EMBL" id="RDQO01000003">
    <property type="protein sequence ID" value="RMX05737.1"/>
    <property type="molecule type" value="Genomic_DNA"/>
</dbReference>
<evidence type="ECO:0000256" key="1">
    <source>
        <dbReference type="ARBA" id="ARBA00022603"/>
    </source>
</evidence>
<organism evidence="3 4">
    <name type="scientific">Corticibacter populi</name>
    <dbReference type="NCBI Taxonomy" id="1550736"/>
    <lineage>
        <taxon>Bacteria</taxon>
        <taxon>Pseudomonadati</taxon>
        <taxon>Pseudomonadota</taxon>
        <taxon>Betaproteobacteria</taxon>
        <taxon>Burkholderiales</taxon>
        <taxon>Comamonadaceae</taxon>
        <taxon>Corticibacter</taxon>
    </lineage>
</organism>
<dbReference type="RefSeq" id="WP_122229288.1">
    <property type="nucleotide sequence ID" value="NZ_RDQO01000003.1"/>
</dbReference>
<dbReference type="Proteomes" id="UP000278006">
    <property type="component" value="Unassembled WGS sequence"/>
</dbReference>
<keyword evidence="4" id="KW-1185">Reference proteome</keyword>
<gene>
    <name evidence="3" type="ORF">D8I35_11210</name>
</gene>
<dbReference type="OrthoDB" id="9800233at2"/>
<dbReference type="SUPFAM" id="SSF53335">
    <property type="entry name" value="S-adenosyl-L-methionine-dependent methyltransferases"/>
    <property type="match status" value="1"/>
</dbReference>
<dbReference type="Gene3D" id="3.40.50.150">
    <property type="entry name" value="Vaccinia Virus protein VP39"/>
    <property type="match status" value="1"/>
</dbReference>
<keyword evidence="1 3" id="KW-0489">Methyltransferase</keyword>
<dbReference type="PANTHER" id="PTHR43619">
    <property type="entry name" value="S-ADENOSYL-L-METHIONINE-DEPENDENT METHYLTRANSFERASE YKTD-RELATED"/>
    <property type="match status" value="1"/>
</dbReference>
<dbReference type="InterPro" id="IPR029063">
    <property type="entry name" value="SAM-dependent_MTases_sf"/>
</dbReference>
<comment type="caution">
    <text evidence="3">The sequence shown here is derived from an EMBL/GenBank/DDBJ whole genome shotgun (WGS) entry which is preliminary data.</text>
</comment>
<dbReference type="PANTHER" id="PTHR43619:SF2">
    <property type="entry name" value="S-ADENOSYL-L-METHIONINE-DEPENDENT METHYLTRANSFERASES SUPERFAMILY PROTEIN"/>
    <property type="match status" value="1"/>
</dbReference>
<proteinExistence type="predicted"/>
<dbReference type="GO" id="GO:0032259">
    <property type="term" value="P:methylation"/>
    <property type="evidence" value="ECO:0007669"/>
    <property type="project" value="UniProtKB-KW"/>
</dbReference>
<evidence type="ECO:0000256" key="2">
    <source>
        <dbReference type="ARBA" id="ARBA00022679"/>
    </source>
</evidence>
<protein>
    <submittedName>
        <fullName evidence="3">Class I SAM-dependent methyltransferase</fullName>
    </submittedName>
</protein>
<keyword evidence="2 3" id="KW-0808">Transferase</keyword>
<name>A0A3M6QRS2_9BURK</name>
<evidence type="ECO:0000313" key="3">
    <source>
        <dbReference type="EMBL" id="RMX05737.1"/>
    </source>
</evidence>
<dbReference type="Pfam" id="PF04072">
    <property type="entry name" value="LCM"/>
    <property type="match status" value="1"/>
</dbReference>
<dbReference type="GO" id="GO:0008168">
    <property type="term" value="F:methyltransferase activity"/>
    <property type="evidence" value="ECO:0007669"/>
    <property type="project" value="UniProtKB-KW"/>
</dbReference>
<dbReference type="InterPro" id="IPR007213">
    <property type="entry name" value="Ppm1/Ppm2/Tcmp"/>
</dbReference>
<reference evidence="3 4" key="1">
    <citation type="submission" date="2018-10" db="EMBL/GenBank/DDBJ databases">
        <title>Draft genome of Cortibacter populi DSM10536.</title>
        <authorList>
            <person name="Bernier A.-M."/>
            <person name="Bernard K."/>
        </authorList>
    </citation>
    <scope>NUCLEOTIDE SEQUENCE [LARGE SCALE GENOMIC DNA]</scope>
    <source>
        <strain evidence="3 4">DSM 105136</strain>
    </source>
</reference>
<accession>A0A3M6QRS2</accession>
<sequence>MTQEETQVALSAIPETMLWTLHNRACESMRADAMFHDPHAERIYRSIRYDYRRHFGEPDSSHAVRALMFDEVMGHWLARHPGSTVVELGCGLETQCLRLDDGRVQWLSVDVPEAMAVRERFIRPQGRLRHWHGCALEGGWMALVDADKPVFVSAQGLLMYFTEEQVRGLLGAIMARFPGVEMMFDIVPLWAVRLTNSPGGLWKTSHYRVPPMHWGIGGHAVGPLLKRWFPQIAEVRWLPYRHYRPMPDWYLQWLQAMPWTHEQLPGMVHVRT</sequence>